<dbReference type="EMBL" id="JANURN010000012">
    <property type="protein sequence ID" value="MDL0082960.1"/>
    <property type="molecule type" value="Genomic_DNA"/>
</dbReference>
<protein>
    <submittedName>
        <fullName evidence="1">Uncharacterized protein</fullName>
    </submittedName>
</protein>
<name>A0ACC6FVJ8_9HELI</name>
<dbReference type="Proteomes" id="UP001173802">
    <property type="component" value="Unassembled WGS sequence"/>
</dbReference>
<reference evidence="1 2" key="1">
    <citation type="journal article" date="2023" name="Microorganisms">
        <title>Isolation and Genomic Characteristics of Cat-Borne Campylobacter felis sp. nov. and Sheep-Borne Campylobacter ovis sp. nov.</title>
        <authorList>
            <person name="Wang H."/>
            <person name="Li Y."/>
            <person name="Gu Y."/>
            <person name="Zhou G."/>
            <person name="Chen X."/>
            <person name="Zhang X."/>
            <person name="Shao Z."/>
            <person name="Zhang J."/>
            <person name="Zhang M."/>
        </authorList>
    </citation>
    <scope>NUCLEOTIDE SEQUENCE [LARGE SCALE GENOMIC DNA]</scope>
    <source>
        <strain evidence="1 2">XJK30-2</strain>
    </source>
</reference>
<keyword evidence="2" id="KW-1185">Reference proteome</keyword>
<comment type="caution">
    <text evidence="1">The sequence shown here is derived from an EMBL/GenBank/DDBJ whole genome shotgun (WGS) entry which is preliminary data.</text>
</comment>
<sequence length="72" mass="8186">MDTQEQDNKELQSKQDKLSEKKTKALAMLYALVHFCGKALVFVAGYTHKLGDLLITLAERRAKNEQPSHLRS</sequence>
<evidence type="ECO:0000313" key="1">
    <source>
        <dbReference type="EMBL" id="MDL0082960.1"/>
    </source>
</evidence>
<proteinExistence type="predicted"/>
<organism evidence="1 2">
    <name type="scientific">Helicobacter zhangjianzhongii</name>
    <dbReference type="NCBI Taxonomy" id="2974574"/>
    <lineage>
        <taxon>Bacteria</taxon>
        <taxon>Pseudomonadati</taxon>
        <taxon>Campylobacterota</taxon>
        <taxon>Epsilonproteobacteria</taxon>
        <taxon>Campylobacterales</taxon>
        <taxon>Helicobacteraceae</taxon>
        <taxon>Helicobacter</taxon>
    </lineage>
</organism>
<gene>
    <name evidence="1" type="ORF">NYG90_09850</name>
</gene>
<evidence type="ECO:0000313" key="2">
    <source>
        <dbReference type="Proteomes" id="UP001173802"/>
    </source>
</evidence>
<accession>A0ACC6FVJ8</accession>